<dbReference type="RefSeq" id="WP_203016387.1">
    <property type="nucleotide sequence ID" value="NZ_CP032405.1"/>
</dbReference>
<protein>
    <submittedName>
        <fullName evidence="2">Uncharacterized protein</fullName>
    </submittedName>
</protein>
<feature type="transmembrane region" description="Helical" evidence="1">
    <location>
        <begin position="80"/>
        <end position="96"/>
    </location>
</feature>
<keyword evidence="3" id="KW-1185">Reference proteome</keyword>
<reference evidence="2 3" key="1">
    <citation type="submission" date="2018-09" db="EMBL/GenBank/DDBJ databases">
        <title>Rhizobium sp. MAE2-X.</title>
        <authorList>
            <person name="Lee Y."/>
            <person name="Jeon C.O."/>
        </authorList>
    </citation>
    <scope>NUCLEOTIDE SEQUENCE [LARGE SCALE GENOMIC DNA]</scope>
    <source>
        <strain evidence="2 3">MAE2-X</strain>
    </source>
</reference>
<dbReference type="Proteomes" id="UP000596351">
    <property type="component" value="Chromosome"/>
</dbReference>
<keyword evidence="1" id="KW-1133">Transmembrane helix</keyword>
<feature type="transmembrane region" description="Helical" evidence="1">
    <location>
        <begin position="7"/>
        <end position="25"/>
    </location>
</feature>
<sequence length="98" mass="10108">MARLSRLFLSTTAILAISGILLLSGDRYDWMPGLDPTIDSSGIETDGSRALVRTVLLAAALAASATIALVTKARLRGERLLPLVLSLAAIAAYAVGGA</sequence>
<organism evidence="2 3">
    <name type="scientific">Rhizobium rosettiformans</name>
    <dbReference type="NCBI Taxonomy" id="1368430"/>
    <lineage>
        <taxon>Bacteria</taxon>
        <taxon>Pseudomonadati</taxon>
        <taxon>Pseudomonadota</taxon>
        <taxon>Alphaproteobacteria</taxon>
        <taxon>Hyphomicrobiales</taxon>
        <taxon>Rhizobiaceae</taxon>
        <taxon>Rhizobium/Agrobacterium group</taxon>
        <taxon>Rhizobium</taxon>
    </lineage>
</organism>
<accession>A0ABX7EY76</accession>
<evidence type="ECO:0000313" key="2">
    <source>
        <dbReference type="EMBL" id="QRF53235.1"/>
    </source>
</evidence>
<proteinExistence type="predicted"/>
<keyword evidence="1" id="KW-0812">Transmembrane</keyword>
<dbReference type="EMBL" id="CP032405">
    <property type="protein sequence ID" value="QRF53235.1"/>
    <property type="molecule type" value="Genomic_DNA"/>
</dbReference>
<name>A0ABX7EY76_9HYPH</name>
<evidence type="ECO:0000313" key="3">
    <source>
        <dbReference type="Proteomes" id="UP000596351"/>
    </source>
</evidence>
<evidence type="ECO:0000256" key="1">
    <source>
        <dbReference type="SAM" id="Phobius"/>
    </source>
</evidence>
<feature type="transmembrane region" description="Helical" evidence="1">
    <location>
        <begin position="50"/>
        <end position="71"/>
    </location>
</feature>
<keyword evidence="1" id="KW-0472">Membrane</keyword>
<gene>
    <name evidence="2" type="ORF">D4A92_18210</name>
</gene>